<comment type="caution">
    <text evidence="1">The sequence shown here is derived from an EMBL/GenBank/DDBJ whole genome shotgun (WGS) entry which is preliminary data.</text>
</comment>
<keyword evidence="2" id="KW-1185">Reference proteome</keyword>
<dbReference type="RefSeq" id="WP_047313909.1">
    <property type="nucleotide sequence ID" value="NZ_LDPQ01000003.1"/>
</dbReference>
<dbReference type="AlphaFoldDB" id="A0A0I9VGD0"/>
<proteinExistence type="predicted"/>
<name>A0A0I9VGD0_9MYCO</name>
<dbReference type="Pfam" id="PF13563">
    <property type="entry name" value="2_5_RNA_ligase2"/>
    <property type="match status" value="1"/>
</dbReference>
<dbReference type="SUPFAM" id="SSF55144">
    <property type="entry name" value="LigT-like"/>
    <property type="match status" value="1"/>
</dbReference>
<dbReference type="EMBL" id="LDPR01000006">
    <property type="protein sequence ID" value="KLO37123.1"/>
    <property type="molecule type" value="Genomic_DNA"/>
</dbReference>
<evidence type="ECO:0000313" key="2">
    <source>
        <dbReference type="Proteomes" id="UP000036334"/>
    </source>
</evidence>
<protein>
    <recommendedName>
        <fullName evidence="3">2'-5' RNA ligase</fullName>
    </recommendedName>
</protein>
<dbReference type="InterPro" id="IPR009097">
    <property type="entry name" value="Cyclic_Pdiesterase"/>
</dbReference>
<sequence>MVHSIELVFDPDTESAIRRIWDQLASAGIPSQAPASRPHVTLAVAEHIGAEVDELLGPVSQRLPLGATIGAPVLFGRANVVFARLVVPTSDLLVLHAEVHRLCFPGPPSTLPTVVAPLSNSRPGQWTAHVTLARRVGGAQLGRALRIAGRPSQIDGRFAGLRRWDGNKRIEYLIS</sequence>
<dbReference type="Gene3D" id="3.90.1140.10">
    <property type="entry name" value="Cyclic phosphodiesterase"/>
    <property type="match status" value="1"/>
</dbReference>
<dbReference type="Proteomes" id="UP000036334">
    <property type="component" value="Unassembled WGS sequence"/>
</dbReference>
<evidence type="ECO:0008006" key="3">
    <source>
        <dbReference type="Google" id="ProtNLM"/>
    </source>
</evidence>
<gene>
    <name evidence="1" type="ORF">ABH38_09465</name>
</gene>
<organism evidence="1 2">
    <name type="scientific">Mycobacterium haemophilum</name>
    <dbReference type="NCBI Taxonomy" id="29311"/>
    <lineage>
        <taxon>Bacteria</taxon>
        <taxon>Bacillati</taxon>
        <taxon>Actinomycetota</taxon>
        <taxon>Actinomycetes</taxon>
        <taxon>Mycobacteriales</taxon>
        <taxon>Mycobacteriaceae</taxon>
        <taxon>Mycobacterium</taxon>
    </lineage>
</organism>
<dbReference type="STRING" id="1202450.B586_12845"/>
<reference evidence="1 2" key="1">
    <citation type="submission" date="2015-05" db="EMBL/GenBank/DDBJ databases">
        <title>Genome sequence of Mycobacterium haemophilum.</title>
        <authorList>
            <person name="Greninger A.L."/>
            <person name="Cunningham G."/>
            <person name="Miller S."/>
        </authorList>
    </citation>
    <scope>NUCLEOTIDE SEQUENCE [LARGE SCALE GENOMIC DNA]</scope>
    <source>
        <strain evidence="2">UC1</strain>
    </source>
</reference>
<dbReference type="PATRIC" id="fig|29311.18.peg.2708"/>
<accession>A0A0I9VGD0</accession>
<evidence type="ECO:0000313" key="1">
    <source>
        <dbReference type="EMBL" id="KLO37123.1"/>
    </source>
</evidence>
<dbReference type="OrthoDB" id="3397424at2"/>